<feature type="transmembrane region" description="Helical" evidence="7">
    <location>
        <begin position="37"/>
        <end position="56"/>
    </location>
</feature>
<dbReference type="EMBL" id="BMOD01000009">
    <property type="protein sequence ID" value="GGJ39240.1"/>
    <property type="molecule type" value="Genomic_DNA"/>
</dbReference>
<keyword evidence="5 7" id="KW-0472">Membrane</keyword>
<organism evidence="9 10">
    <name type="scientific">Deinococcus roseus</name>
    <dbReference type="NCBI Taxonomy" id="392414"/>
    <lineage>
        <taxon>Bacteria</taxon>
        <taxon>Thermotogati</taxon>
        <taxon>Deinococcota</taxon>
        <taxon>Deinococci</taxon>
        <taxon>Deinococcales</taxon>
        <taxon>Deinococcaceae</taxon>
        <taxon>Deinococcus</taxon>
    </lineage>
</organism>
<name>A0ABQ2D1N1_9DEIO</name>
<dbReference type="InterPro" id="IPR011620">
    <property type="entry name" value="Sig_transdc_His_kinase_LytS_TM"/>
</dbReference>
<evidence type="ECO:0000256" key="5">
    <source>
        <dbReference type="ARBA" id="ARBA00023136"/>
    </source>
</evidence>
<comment type="subcellular location">
    <subcellularLocation>
        <location evidence="1">Cell membrane</location>
        <topology evidence="1">Multi-pass membrane protein</topology>
    </subcellularLocation>
</comment>
<dbReference type="RefSeq" id="WP_189003185.1">
    <property type="nucleotide sequence ID" value="NZ_BMOD01000009.1"/>
</dbReference>
<evidence type="ECO:0000256" key="4">
    <source>
        <dbReference type="ARBA" id="ARBA00022989"/>
    </source>
</evidence>
<dbReference type="InterPro" id="IPR000160">
    <property type="entry name" value="GGDEF_dom"/>
</dbReference>
<dbReference type="CDD" id="cd01949">
    <property type="entry name" value="GGDEF"/>
    <property type="match status" value="1"/>
</dbReference>
<evidence type="ECO:0000256" key="2">
    <source>
        <dbReference type="ARBA" id="ARBA00022475"/>
    </source>
</evidence>
<dbReference type="InterPro" id="IPR029787">
    <property type="entry name" value="Nucleotide_cyclase"/>
</dbReference>
<comment type="caution">
    <text evidence="9">The sequence shown here is derived from an EMBL/GenBank/DDBJ whole genome shotgun (WGS) entry which is preliminary data.</text>
</comment>
<dbReference type="SUPFAM" id="SSF55073">
    <property type="entry name" value="Nucleotide cyclase"/>
    <property type="match status" value="1"/>
</dbReference>
<dbReference type="PANTHER" id="PTHR45138:SF9">
    <property type="entry name" value="DIGUANYLATE CYCLASE DGCM-RELATED"/>
    <property type="match status" value="1"/>
</dbReference>
<feature type="transmembrane region" description="Helical" evidence="7">
    <location>
        <begin position="105"/>
        <end position="124"/>
    </location>
</feature>
<evidence type="ECO:0000256" key="6">
    <source>
        <dbReference type="SAM" id="MobiDB-lite"/>
    </source>
</evidence>
<evidence type="ECO:0000256" key="1">
    <source>
        <dbReference type="ARBA" id="ARBA00004651"/>
    </source>
</evidence>
<feature type="transmembrane region" description="Helical" evidence="7">
    <location>
        <begin position="130"/>
        <end position="149"/>
    </location>
</feature>
<dbReference type="Gene3D" id="3.30.70.270">
    <property type="match status" value="1"/>
</dbReference>
<keyword evidence="10" id="KW-1185">Reference proteome</keyword>
<dbReference type="NCBIfam" id="TIGR00254">
    <property type="entry name" value="GGDEF"/>
    <property type="match status" value="1"/>
</dbReference>
<dbReference type="PANTHER" id="PTHR45138">
    <property type="entry name" value="REGULATORY COMPONENTS OF SENSORY TRANSDUCTION SYSTEM"/>
    <property type="match status" value="1"/>
</dbReference>
<feature type="region of interest" description="Disordered" evidence="6">
    <location>
        <begin position="341"/>
        <end position="368"/>
    </location>
</feature>
<dbReference type="Pfam" id="PF07694">
    <property type="entry name" value="5TM-5TMR_LYT"/>
    <property type="match status" value="1"/>
</dbReference>
<keyword evidence="4 7" id="KW-1133">Transmembrane helix</keyword>
<feature type="transmembrane region" description="Helical" evidence="7">
    <location>
        <begin position="6"/>
        <end position="25"/>
    </location>
</feature>
<evidence type="ECO:0000256" key="7">
    <source>
        <dbReference type="SAM" id="Phobius"/>
    </source>
</evidence>
<gene>
    <name evidence="9" type="ORF">GCM10008938_26600</name>
</gene>
<evidence type="ECO:0000256" key="3">
    <source>
        <dbReference type="ARBA" id="ARBA00022692"/>
    </source>
</evidence>
<proteinExistence type="predicted"/>
<protein>
    <submittedName>
        <fullName evidence="9">GGDEF domain-containing protein</fullName>
    </submittedName>
</protein>
<keyword evidence="2" id="KW-1003">Cell membrane</keyword>
<dbReference type="InterPro" id="IPR043128">
    <property type="entry name" value="Rev_trsase/Diguanyl_cyclase"/>
</dbReference>
<reference evidence="10" key="1">
    <citation type="journal article" date="2019" name="Int. J. Syst. Evol. Microbiol.">
        <title>The Global Catalogue of Microorganisms (GCM) 10K type strain sequencing project: providing services to taxonomists for standard genome sequencing and annotation.</title>
        <authorList>
            <consortium name="The Broad Institute Genomics Platform"/>
            <consortium name="The Broad Institute Genome Sequencing Center for Infectious Disease"/>
            <person name="Wu L."/>
            <person name="Ma J."/>
        </authorList>
    </citation>
    <scope>NUCLEOTIDE SEQUENCE [LARGE SCALE GENOMIC DNA]</scope>
    <source>
        <strain evidence="10">JCM 14370</strain>
    </source>
</reference>
<dbReference type="SMART" id="SM00267">
    <property type="entry name" value="GGDEF"/>
    <property type="match status" value="1"/>
</dbReference>
<evidence type="ECO:0000259" key="8">
    <source>
        <dbReference type="PROSITE" id="PS50887"/>
    </source>
</evidence>
<accession>A0ABQ2D1N1</accession>
<feature type="compositionally biased region" description="Low complexity" evidence="6">
    <location>
        <begin position="341"/>
        <end position="351"/>
    </location>
</feature>
<feature type="transmembrane region" description="Helical" evidence="7">
    <location>
        <begin position="161"/>
        <end position="179"/>
    </location>
</feature>
<evidence type="ECO:0000313" key="9">
    <source>
        <dbReference type="EMBL" id="GGJ39240.1"/>
    </source>
</evidence>
<keyword evidence="3 7" id="KW-0812">Transmembrane</keyword>
<feature type="domain" description="GGDEF" evidence="8">
    <location>
        <begin position="219"/>
        <end position="348"/>
    </location>
</feature>
<dbReference type="InterPro" id="IPR050469">
    <property type="entry name" value="Diguanylate_Cyclase"/>
</dbReference>
<sequence>MATVDSLFVNICMVISLTYLFSLTYRDWRTEHRVEVLLLRALCCSVGAILLMFHGIPLGDNIQMDLRMVPIVLFTLRYGLGYGTVAVIPMVITRVLFFPQAPSDVYALSGLLTFLMIGLIRLRMGNTTSTPYLLTPLLIFSLQTLPVFLSSHAERFFSQTFIWYFLANVIGFYLSAQILQSRLAYLRATEHLQKEALTDALTGLFNRRQFERDQGLFGGGDVFLMLDLDHFKHINDRYGHSMGDDVLRQISALLQNSTRDHDRLYRMGGEEFLVVLRGTDAQQAFLIAERIREAVAEHLFPMPEQVTLSGGLVECPPRPDLQKVLDQGDVLLYSAKRQGRNQIQQQVQDPQPSTSREASRDVMGTSLL</sequence>
<evidence type="ECO:0000313" key="10">
    <source>
        <dbReference type="Proteomes" id="UP000632222"/>
    </source>
</evidence>
<dbReference type="Proteomes" id="UP000632222">
    <property type="component" value="Unassembled WGS sequence"/>
</dbReference>
<dbReference type="PROSITE" id="PS50887">
    <property type="entry name" value="GGDEF"/>
    <property type="match status" value="1"/>
</dbReference>
<feature type="transmembrane region" description="Helical" evidence="7">
    <location>
        <begin position="76"/>
        <end position="98"/>
    </location>
</feature>
<dbReference type="Pfam" id="PF00990">
    <property type="entry name" value="GGDEF"/>
    <property type="match status" value="1"/>
</dbReference>